<evidence type="ECO:0008006" key="3">
    <source>
        <dbReference type="Google" id="ProtNLM"/>
    </source>
</evidence>
<keyword evidence="1" id="KW-0812">Transmembrane</keyword>
<evidence type="ECO:0000256" key="1">
    <source>
        <dbReference type="SAM" id="Phobius"/>
    </source>
</evidence>
<dbReference type="EMBL" id="VSSQ01014673">
    <property type="protein sequence ID" value="MPM54154.1"/>
    <property type="molecule type" value="Genomic_DNA"/>
</dbReference>
<gene>
    <name evidence="2" type="ORF">SDC9_100927</name>
</gene>
<feature type="transmembrane region" description="Helical" evidence="1">
    <location>
        <begin position="68"/>
        <end position="90"/>
    </location>
</feature>
<dbReference type="AlphaFoldDB" id="A0A645AX88"/>
<evidence type="ECO:0000313" key="2">
    <source>
        <dbReference type="EMBL" id="MPM54154.1"/>
    </source>
</evidence>
<comment type="caution">
    <text evidence="2">The sequence shown here is derived from an EMBL/GenBank/DDBJ whole genome shotgun (WGS) entry which is preliminary data.</text>
</comment>
<keyword evidence="1" id="KW-0472">Membrane</keyword>
<keyword evidence="1" id="KW-1133">Transmembrane helix</keyword>
<proteinExistence type="predicted"/>
<feature type="transmembrane region" description="Helical" evidence="1">
    <location>
        <begin position="96"/>
        <end position="114"/>
    </location>
</feature>
<feature type="transmembrane region" description="Helical" evidence="1">
    <location>
        <begin position="126"/>
        <end position="148"/>
    </location>
</feature>
<sequence length="163" mass="18895">MRIAAKGYVIRYCKNAYAVEQGSLNINEERKRKVRISAGGIQSVLILSKVLNPIKYPTLFFQYISHRVLRWTITPVALFSLLPVNLAIVIINPHTIYVSMLVLQVLFYSLALLGKKTEGKETSMKILFVPYYFLFMNYNIFPGIVYLIRKKRGDGTWEKSRRK</sequence>
<protein>
    <recommendedName>
        <fullName evidence="3">Glycosyltransferase 2-like domain-containing protein</fullName>
    </recommendedName>
</protein>
<name>A0A645AX88_9ZZZZ</name>
<organism evidence="2">
    <name type="scientific">bioreactor metagenome</name>
    <dbReference type="NCBI Taxonomy" id="1076179"/>
    <lineage>
        <taxon>unclassified sequences</taxon>
        <taxon>metagenomes</taxon>
        <taxon>ecological metagenomes</taxon>
    </lineage>
</organism>
<accession>A0A645AX88</accession>
<reference evidence="2" key="1">
    <citation type="submission" date="2019-08" db="EMBL/GenBank/DDBJ databases">
        <authorList>
            <person name="Kucharzyk K."/>
            <person name="Murdoch R.W."/>
            <person name="Higgins S."/>
            <person name="Loffler F."/>
        </authorList>
    </citation>
    <scope>NUCLEOTIDE SEQUENCE</scope>
</reference>